<accession>A0A0A9HNJ9</accession>
<reference evidence="1" key="1">
    <citation type="submission" date="2014-09" db="EMBL/GenBank/DDBJ databases">
        <authorList>
            <person name="Magalhaes I.L.F."/>
            <person name="Oliveira U."/>
            <person name="Santos F.R."/>
            <person name="Vidigal T.H.D.A."/>
            <person name="Brescovit A.D."/>
            <person name="Santos A.J."/>
        </authorList>
    </citation>
    <scope>NUCLEOTIDE SEQUENCE</scope>
    <source>
        <tissue evidence="1">Shoot tissue taken approximately 20 cm above the soil surface</tissue>
    </source>
</reference>
<dbReference type="AlphaFoldDB" id="A0A0A9HNJ9"/>
<organism evidence="1">
    <name type="scientific">Arundo donax</name>
    <name type="common">Giant reed</name>
    <name type="synonym">Donax arundinaceus</name>
    <dbReference type="NCBI Taxonomy" id="35708"/>
    <lineage>
        <taxon>Eukaryota</taxon>
        <taxon>Viridiplantae</taxon>
        <taxon>Streptophyta</taxon>
        <taxon>Embryophyta</taxon>
        <taxon>Tracheophyta</taxon>
        <taxon>Spermatophyta</taxon>
        <taxon>Magnoliopsida</taxon>
        <taxon>Liliopsida</taxon>
        <taxon>Poales</taxon>
        <taxon>Poaceae</taxon>
        <taxon>PACMAD clade</taxon>
        <taxon>Arundinoideae</taxon>
        <taxon>Arundineae</taxon>
        <taxon>Arundo</taxon>
    </lineage>
</organism>
<sequence>MDSPDLRCLLPSTCPSSSSKTICFSCGPACTSFTTPS</sequence>
<dbReference type="EMBL" id="GBRH01159201">
    <property type="protein sequence ID" value="JAE38695.1"/>
    <property type="molecule type" value="Transcribed_RNA"/>
</dbReference>
<name>A0A0A9HNJ9_ARUDO</name>
<protein>
    <submittedName>
        <fullName evidence="1">Uncharacterized protein</fullName>
    </submittedName>
</protein>
<reference evidence="1" key="2">
    <citation type="journal article" date="2015" name="Data Brief">
        <title>Shoot transcriptome of the giant reed, Arundo donax.</title>
        <authorList>
            <person name="Barrero R.A."/>
            <person name="Guerrero F.D."/>
            <person name="Moolhuijzen P."/>
            <person name="Goolsby J.A."/>
            <person name="Tidwell J."/>
            <person name="Bellgard S.E."/>
            <person name="Bellgard M.I."/>
        </authorList>
    </citation>
    <scope>NUCLEOTIDE SEQUENCE</scope>
    <source>
        <tissue evidence="1">Shoot tissue taken approximately 20 cm above the soil surface</tissue>
    </source>
</reference>
<evidence type="ECO:0000313" key="1">
    <source>
        <dbReference type="EMBL" id="JAE38695.1"/>
    </source>
</evidence>
<proteinExistence type="predicted"/>